<protein>
    <submittedName>
        <fullName evidence="4">Thymidine phosphorylase, thymidine phosphorylase</fullName>
        <ecNumber evidence="4">2.4.2.4</ecNumber>
    </submittedName>
</protein>
<reference evidence="4 5" key="1">
    <citation type="journal article" date="2015" name="Nature">
        <title>rRNA introns, odd ribosomes, and small enigmatic genomes across a large radiation of phyla.</title>
        <authorList>
            <person name="Brown C.T."/>
            <person name="Hug L.A."/>
            <person name="Thomas B.C."/>
            <person name="Sharon I."/>
            <person name="Castelle C.J."/>
            <person name="Singh A."/>
            <person name="Wilkins M.J."/>
            <person name="Williams K.H."/>
            <person name="Banfield J.F."/>
        </authorList>
    </citation>
    <scope>NUCLEOTIDE SEQUENCE [LARGE SCALE GENOMIC DNA]</scope>
</reference>
<dbReference type="GO" id="GO:0006213">
    <property type="term" value="P:pyrimidine nucleoside metabolic process"/>
    <property type="evidence" value="ECO:0007669"/>
    <property type="project" value="InterPro"/>
</dbReference>
<dbReference type="InterPro" id="IPR036566">
    <property type="entry name" value="PYNP-like_C_sf"/>
</dbReference>
<dbReference type="Gene3D" id="3.90.1170.30">
    <property type="entry name" value="Pyrimidine nucleoside phosphorylase-like, C-terminal domain"/>
    <property type="match status" value="1"/>
</dbReference>
<dbReference type="SMART" id="SM00941">
    <property type="entry name" value="PYNP_C"/>
    <property type="match status" value="1"/>
</dbReference>
<dbReference type="InterPro" id="IPR013466">
    <property type="entry name" value="Thymidine/AMP_Pase"/>
</dbReference>
<proteinExistence type="predicted"/>
<dbReference type="InterPro" id="IPR035902">
    <property type="entry name" value="Nuc_phospho_transferase"/>
</dbReference>
<dbReference type="AlphaFoldDB" id="A0A0G1DKS1"/>
<name>A0A0G1DKS1_9BACT</name>
<dbReference type="PROSITE" id="PS00647">
    <property type="entry name" value="THYMID_PHOSPHORYLASE"/>
    <property type="match status" value="1"/>
</dbReference>
<dbReference type="SUPFAM" id="SSF47648">
    <property type="entry name" value="Nucleoside phosphorylase/phosphoribosyltransferase N-terminal domain"/>
    <property type="match status" value="1"/>
</dbReference>
<dbReference type="NCBIfam" id="NF003338">
    <property type="entry name" value="PRK04350.1"/>
    <property type="match status" value="1"/>
</dbReference>
<dbReference type="Gene3D" id="1.20.970.10">
    <property type="entry name" value="Transferase, Pyrimidine Nucleoside Phosphorylase, Chain C"/>
    <property type="match status" value="1"/>
</dbReference>
<dbReference type="PATRIC" id="fig|1618443.3.peg.638"/>
<dbReference type="NCBIfam" id="TIGR02645">
    <property type="entry name" value="ARCH_P_rylase"/>
    <property type="match status" value="1"/>
</dbReference>
<accession>A0A0G1DKS1</accession>
<dbReference type="SUPFAM" id="SSF54680">
    <property type="entry name" value="Pyrimidine nucleoside phosphorylase C-terminal domain"/>
    <property type="match status" value="1"/>
</dbReference>
<dbReference type="Gene3D" id="3.40.1030.10">
    <property type="entry name" value="Nucleoside phosphorylase/phosphoribosyltransferase catalytic domain"/>
    <property type="match status" value="1"/>
</dbReference>
<evidence type="ECO:0000256" key="2">
    <source>
        <dbReference type="ARBA" id="ARBA00022679"/>
    </source>
</evidence>
<dbReference type="GO" id="GO:0009032">
    <property type="term" value="F:thymidine phosphorylase activity"/>
    <property type="evidence" value="ECO:0007669"/>
    <property type="project" value="UniProtKB-EC"/>
</dbReference>
<dbReference type="InterPro" id="IPR036320">
    <property type="entry name" value="Glycosyl_Trfase_fam3_N_dom_sf"/>
</dbReference>
<evidence type="ECO:0000256" key="1">
    <source>
        <dbReference type="ARBA" id="ARBA00022676"/>
    </source>
</evidence>
<dbReference type="PANTHER" id="PTHR10515:SF0">
    <property type="entry name" value="THYMIDINE PHOSPHORYLASE"/>
    <property type="match status" value="1"/>
</dbReference>
<dbReference type="EC" id="2.4.2.4" evidence="4"/>
<dbReference type="Pfam" id="PF07831">
    <property type="entry name" value="PYNP_C"/>
    <property type="match status" value="1"/>
</dbReference>
<dbReference type="InterPro" id="IPR017872">
    <property type="entry name" value="Pyrmidine_PPase_CS"/>
</dbReference>
<keyword evidence="2 4" id="KW-0808">Transferase</keyword>
<dbReference type="InterPro" id="IPR000312">
    <property type="entry name" value="Glycosyl_Trfase_fam3"/>
</dbReference>
<evidence type="ECO:0000313" key="5">
    <source>
        <dbReference type="Proteomes" id="UP000034894"/>
    </source>
</evidence>
<dbReference type="InterPro" id="IPR000053">
    <property type="entry name" value="Thymidine/pyrmidine_PPase"/>
</dbReference>
<evidence type="ECO:0000313" key="4">
    <source>
        <dbReference type="EMBL" id="KKS98249.1"/>
    </source>
</evidence>
<sequence>MRENMTDKTKKNHLQSLEALSAIKKKLLGKSLNYREIFTLMDEVASQRLGPVLTTYFVAAGFKEGFTNTELFYLTKAMAETGSKLRFRGIVADKHSTGGLAGTRTTMIVVPIVAAAGFKIPKNSSRAITTPAGTADTMEVLAPVTFSIARIEQIVEKVGGCILWGGHLGLAPADDIIIQVEAPLSFESFDKIIVSIMAKKIASGATHLILDIPVGPTVKIIHFKDAEIISEKFKFLARRFGIKVTVDINQAMEPAGHGVGPALEARDVLKVLEQRPDRPYVLEAKALRLAGKLLDLCFSDTKIKEKVSGEDMAKEILKNGKALAKMKEIIKIQGGNPHIGAEDVPLGKYKTEIEAGKKGSITSFNNNELTVIAKILGCPLDKQAGIYLNRKIDEKVDKGDVLCILYSSDKWLLQEAKDTLKNIPIFKIA</sequence>
<organism evidence="4 5">
    <name type="scientific">Candidatus Gottesmanbacteria bacterium GW2011_GWA2_43_14</name>
    <dbReference type="NCBI Taxonomy" id="1618443"/>
    <lineage>
        <taxon>Bacteria</taxon>
        <taxon>Candidatus Gottesmaniibacteriota</taxon>
    </lineage>
</organism>
<feature type="domain" description="Pyrimidine nucleoside phosphorylase C-terminal" evidence="3">
    <location>
        <begin position="360"/>
        <end position="426"/>
    </location>
</feature>
<gene>
    <name evidence="4" type="primary">deoA</name>
    <name evidence="4" type="ORF">UV73_C0003G0191</name>
</gene>
<dbReference type="PANTHER" id="PTHR10515">
    <property type="entry name" value="THYMIDINE PHOSPHORYLASE"/>
    <property type="match status" value="1"/>
</dbReference>
<evidence type="ECO:0000259" key="3">
    <source>
        <dbReference type="SMART" id="SM00941"/>
    </source>
</evidence>
<dbReference type="Pfam" id="PF02885">
    <property type="entry name" value="Glycos_trans_3N"/>
    <property type="match status" value="1"/>
</dbReference>
<dbReference type="GO" id="GO:0005829">
    <property type="term" value="C:cytosol"/>
    <property type="evidence" value="ECO:0007669"/>
    <property type="project" value="TreeGrafter"/>
</dbReference>
<dbReference type="InterPro" id="IPR013102">
    <property type="entry name" value="PYNP_C"/>
</dbReference>
<comment type="caution">
    <text evidence="4">The sequence shown here is derived from an EMBL/GenBank/DDBJ whole genome shotgun (WGS) entry which is preliminary data.</text>
</comment>
<dbReference type="Proteomes" id="UP000034894">
    <property type="component" value="Unassembled WGS sequence"/>
</dbReference>
<dbReference type="EMBL" id="LCFP01000003">
    <property type="protein sequence ID" value="KKS98249.1"/>
    <property type="molecule type" value="Genomic_DNA"/>
</dbReference>
<keyword evidence="1 4" id="KW-0328">Glycosyltransferase</keyword>
<dbReference type="Pfam" id="PF00591">
    <property type="entry name" value="Glycos_transf_3"/>
    <property type="match status" value="1"/>
</dbReference>
<dbReference type="GO" id="GO:0006206">
    <property type="term" value="P:pyrimidine nucleobase metabolic process"/>
    <property type="evidence" value="ECO:0007669"/>
    <property type="project" value="InterPro"/>
</dbReference>
<dbReference type="GO" id="GO:0004645">
    <property type="term" value="F:1,4-alpha-oligoglucan phosphorylase activity"/>
    <property type="evidence" value="ECO:0007669"/>
    <property type="project" value="InterPro"/>
</dbReference>
<dbReference type="SUPFAM" id="SSF52418">
    <property type="entry name" value="Nucleoside phosphorylase/phosphoribosyltransferase catalytic domain"/>
    <property type="match status" value="1"/>
</dbReference>
<dbReference type="InterPro" id="IPR017459">
    <property type="entry name" value="Glycosyl_Trfase_fam3_N_dom"/>
</dbReference>
<dbReference type="STRING" id="1618443.UV73_C0003G0191"/>